<evidence type="ECO:0000313" key="4">
    <source>
        <dbReference type="Proteomes" id="UP000769157"/>
    </source>
</evidence>
<reference evidence="3" key="2">
    <citation type="submission" date="2021-01" db="EMBL/GenBank/DDBJ databases">
        <authorList>
            <person name="Schikora-Tamarit M.A."/>
        </authorList>
    </citation>
    <scope>NUCLEOTIDE SEQUENCE</scope>
    <source>
        <strain evidence="3">CBS6075</strain>
    </source>
</reference>
<dbReference type="Gene3D" id="3.30.70.1220">
    <property type="entry name" value="TFB5-like"/>
    <property type="match status" value="1"/>
</dbReference>
<dbReference type="GO" id="GO:0006367">
    <property type="term" value="P:transcription initiation at RNA polymerase II promoter"/>
    <property type="evidence" value="ECO:0007669"/>
    <property type="project" value="UniProtKB-UniRule"/>
</dbReference>
<keyword evidence="2" id="KW-0227">DNA damage</keyword>
<name>A0A9P8P1Z6_9ASCO</name>
<dbReference type="InterPro" id="IPR009400">
    <property type="entry name" value="TFIIH_TTDA/Tfb5"/>
</dbReference>
<comment type="similarity">
    <text evidence="2">Belongs to the TFB5 family.</text>
</comment>
<keyword evidence="2" id="KW-0804">Transcription</keyword>
<reference evidence="3" key="1">
    <citation type="journal article" date="2021" name="Open Biol.">
        <title>Shared evolutionary footprints suggest mitochondrial oxidative damage underlies multiple complex I losses in fungi.</title>
        <authorList>
            <person name="Schikora-Tamarit M.A."/>
            <person name="Marcet-Houben M."/>
            <person name="Nosek J."/>
            <person name="Gabaldon T."/>
        </authorList>
    </citation>
    <scope>NUCLEOTIDE SEQUENCE</scope>
    <source>
        <strain evidence="3">CBS6075</strain>
    </source>
</reference>
<dbReference type="Proteomes" id="UP000769157">
    <property type="component" value="Unassembled WGS sequence"/>
</dbReference>
<dbReference type="EMBL" id="JAEUBE010000375">
    <property type="protein sequence ID" value="KAH3663327.1"/>
    <property type="molecule type" value="Genomic_DNA"/>
</dbReference>
<dbReference type="GeneID" id="70237281"/>
<dbReference type="SMART" id="SM01395">
    <property type="entry name" value="Tbf5"/>
    <property type="match status" value="1"/>
</dbReference>
<keyword evidence="2" id="KW-0539">Nucleus</keyword>
<dbReference type="GO" id="GO:0006289">
    <property type="term" value="P:nucleotide-excision repair"/>
    <property type="evidence" value="ECO:0007669"/>
    <property type="project" value="InterPro"/>
</dbReference>
<dbReference type="Pfam" id="PF06331">
    <property type="entry name" value="Tfb5"/>
    <property type="match status" value="1"/>
</dbReference>
<dbReference type="OrthoDB" id="354at2759"/>
<keyword evidence="2" id="KW-0805">Transcription regulation</keyword>
<comment type="subcellular location">
    <subcellularLocation>
        <location evidence="2">Nucleus</location>
    </subcellularLocation>
</comment>
<organism evidence="3 4">
    <name type="scientific">Ogataea philodendri</name>
    <dbReference type="NCBI Taxonomy" id="1378263"/>
    <lineage>
        <taxon>Eukaryota</taxon>
        <taxon>Fungi</taxon>
        <taxon>Dikarya</taxon>
        <taxon>Ascomycota</taxon>
        <taxon>Saccharomycotina</taxon>
        <taxon>Pichiomycetes</taxon>
        <taxon>Pichiales</taxon>
        <taxon>Pichiaceae</taxon>
        <taxon>Ogataea</taxon>
    </lineage>
</organism>
<evidence type="ECO:0000256" key="2">
    <source>
        <dbReference type="RuleBase" id="RU368032"/>
    </source>
</evidence>
<sequence length="121" mass="13397">MVSNNSDPSIKALIVKIDSDTRDIVIEELDETHLLVDPSKIVYIKQELNKILSKNAYNPLLTSPFSLTMLSYSSSSEYTSRTNSGSSRSIISLTRSAHIEIITSTSSKYSTSRDFSDSALE</sequence>
<comment type="function">
    <text evidence="2">In NER, TFIIH acts by opening DNA around the lesion to allow the excision of the damaged oligonucleotide and its replacement by a new DNA fragment. In transcription, TFIIH has an essential role in transcription initiation. When the pre-initiation complex (PIC) has been established, TFIIH is required for promoter opening and promoter escape.</text>
</comment>
<protein>
    <recommendedName>
        <fullName evidence="1 2">General transcription and DNA repair factor IIH subunit TFB5</fullName>
    </recommendedName>
</protein>
<gene>
    <name evidence="3" type="ORF">OGAPHI_005317</name>
</gene>
<dbReference type="AlphaFoldDB" id="A0A9P8P1Z6"/>
<dbReference type="InterPro" id="IPR035935">
    <property type="entry name" value="TFB5-like_sf"/>
</dbReference>
<dbReference type="GO" id="GO:0000439">
    <property type="term" value="C:transcription factor TFIIH core complex"/>
    <property type="evidence" value="ECO:0007669"/>
    <property type="project" value="UniProtKB-UniRule"/>
</dbReference>
<dbReference type="SUPFAM" id="SSF142897">
    <property type="entry name" value="TFB5-like"/>
    <property type="match status" value="1"/>
</dbReference>
<dbReference type="RefSeq" id="XP_046059750.1">
    <property type="nucleotide sequence ID" value="XM_046206488.1"/>
</dbReference>
<evidence type="ECO:0000313" key="3">
    <source>
        <dbReference type="EMBL" id="KAH3663327.1"/>
    </source>
</evidence>
<comment type="subunit">
    <text evidence="2">Component of the 7-subunit TFIIH core complex.</text>
</comment>
<accession>A0A9P8P1Z6</accession>
<keyword evidence="2" id="KW-0234">DNA repair</keyword>
<proteinExistence type="inferred from homology"/>
<evidence type="ECO:0000256" key="1">
    <source>
        <dbReference type="ARBA" id="ARBA00021274"/>
    </source>
</evidence>
<keyword evidence="4" id="KW-1185">Reference proteome</keyword>
<comment type="caution">
    <text evidence="3">The sequence shown here is derived from an EMBL/GenBank/DDBJ whole genome shotgun (WGS) entry which is preliminary data.</text>
</comment>